<evidence type="ECO:0000256" key="2">
    <source>
        <dbReference type="ARBA" id="ARBA00022801"/>
    </source>
</evidence>
<dbReference type="Pfam" id="PF13361">
    <property type="entry name" value="UvrD_C"/>
    <property type="match status" value="1"/>
</dbReference>
<dbReference type="InterPro" id="IPR000212">
    <property type="entry name" value="DNA_helicase_UvrD/REP"/>
</dbReference>
<dbReference type="GO" id="GO:0016887">
    <property type="term" value="F:ATP hydrolysis activity"/>
    <property type="evidence" value="ECO:0007669"/>
    <property type="project" value="RHEA"/>
</dbReference>
<evidence type="ECO:0000256" key="8">
    <source>
        <dbReference type="ARBA" id="ARBA00048988"/>
    </source>
</evidence>
<dbReference type="InterPro" id="IPR027417">
    <property type="entry name" value="P-loop_NTPase"/>
</dbReference>
<dbReference type="GO" id="GO:0005524">
    <property type="term" value="F:ATP binding"/>
    <property type="evidence" value="ECO:0007669"/>
    <property type="project" value="UniProtKB-UniRule"/>
</dbReference>
<evidence type="ECO:0000256" key="6">
    <source>
        <dbReference type="ARBA" id="ARBA00034617"/>
    </source>
</evidence>
<comment type="caution">
    <text evidence="12">The sequence shown here is derived from an EMBL/GenBank/DDBJ whole genome shotgun (WGS) entry which is preliminary data.</text>
</comment>
<evidence type="ECO:0000256" key="5">
    <source>
        <dbReference type="ARBA" id="ARBA00023235"/>
    </source>
</evidence>
<gene>
    <name evidence="12" type="ORF">CUN49_09095</name>
</gene>
<dbReference type="EC" id="5.6.2.4" evidence="7"/>
<protein>
    <recommendedName>
        <fullName evidence="7">DNA 3'-5' helicase</fullName>
        <ecNumber evidence="7">5.6.2.4</ecNumber>
    </recommendedName>
</protein>
<evidence type="ECO:0000313" key="13">
    <source>
        <dbReference type="Proteomes" id="UP000229681"/>
    </source>
</evidence>
<organism evidence="12 13">
    <name type="scientific">Candidatus Thermofonsia Clade 1 bacterium</name>
    <dbReference type="NCBI Taxonomy" id="2364210"/>
    <lineage>
        <taxon>Bacteria</taxon>
        <taxon>Bacillati</taxon>
        <taxon>Chloroflexota</taxon>
        <taxon>Candidatus Thermofontia</taxon>
        <taxon>Candidatus Thermofonsia Clade 1</taxon>
    </lineage>
</organism>
<dbReference type="GO" id="GO:0000725">
    <property type="term" value="P:recombinational repair"/>
    <property type="evidence" value="ECO:0007669"/>
    <property type="project" value="TreeGrafter"/>
</dbReference>
<comment type="catalytic activity">
    <reaction evidence="8">
        <text>ATP + H2O = ADP + phosphate + H(+)</text>
        <dbReference type="Rhea" id="RHEA:13065"/>
        <dbReference type="ChEBI" id="CHEBI:15377"/>
        <dbReference type="ChEBI" id="CHEBI:15378"/>
        <dbReference type="ChEBI" id="CHEBI:30616"/>
        <dbReference type="ChEBI" id="CHEBI:43474"/>
        <dbReference type="ChEBI" id="CHEBI:456216"/>
        <dbReference type="EC" id="5.6.2.4"/>
    </reaction>
</comment>
<dbReference type="Pfam" id="PF00580">
    <property type="entry name" value="UvrD-helicase"/>
    <property type="match status" value="1"/>
</dbReference>
<dbReference type="GO" id="GO:0003677">
    <property type="term" value="F:DNA binding"/>
    <property type="evidence" value="ECO:0007669"/>
    <property type="project" value="InterPro"/>
</dbReference>
<dbReference type="SUPFAM" id="SSF52540">
    <property type="entry name" value="P-loop containing nucleoside triphosphate hydrolases"/>
    <property type="match status" value="1"/>
</dbReference>
<feature type="domain" description="UvrD-like helicase ATP-binding" evidence="11">
    <location>
        <begin position="241"/>
        <end position="542"/>
    </location>
</feature>
<sequence>MIGTDILKLEEERGMDSDIPILVTERFQKSLERYRRNGRGNVEEKIKLLLSNPAQPHPSLKAHRIKKNADFWEMYLTDGDRLIYRWRNGHLELHDIGDHSIVGRFHQSATLAASFPFNIFGSKKAPQPSPAEPRRPLARPDLTTVQPDPAEGSDNCLKNLPEAHLRILGVPKAHVKAVQEAPSFEALEKIDLPPRVLERLQELATNVRLERALREGRLLYRATLDQLVGYVEGKIKRLMLNLANEQQHLVTLETSRPTLVRGCAGSGKTTIAVYRAIHFAKEGKRVLFLTYNKTLALAARTMIEELIDFVPDGLEVSTVDSWLRKLVEQRQGKAPSFFRNEEAIKQAIRQAISAVQRAEPQAFARYLGEYSAAENFLIDEILHVILPSGVTTLEEYLNWRRYGRGTALHQPARRLIWKVYEAYQQARNEQLHWDDLARLAAQMLRARPLQPSYDHIIIDEVQDLSAARLRAILALMDTSPNCNLFMVGDVAQTIYSRGFAWRDLGLNMRGRSLSLRKNFRNTRQIAEAAAQLYAHNQQLRKAEEFVDPEPIERNGPKPTIIECDRASKIQSALREKLLSLIEGETFRLCDFAILAPTNDLCEEYRRALTDSHIAAVTHKEDFNLFEEQVKILTIHSAKGLEFPVVFVVGLQEDILPRKSYALSEEELALHLERERTLLYVAMTRASEGLFLMTSQERPSRFLKEIDAVERESFNA</sequence>
<dbReference type="PANTHER" id="PTHR11070:SF45">
    <property type="entry name" value="DNA 3'-5' HELICASE"/>
    <property type="match status" value="1"/>
</dbReference>
<dbReference type="PANTHER" id="PTHR11070">
    <property type="entry name" value="UVRD / RECB / PCRA DNA HELICASE FAMILY MEMBER"/>
    <property type="match status" value="1"/>
</dbReference>
<dbReference type="InterPro" id="IPR014017">
    <property type="entry name" value="DNA_helicase_UvrD-like_C"/>
</dbReference>
<keyword evidence="2 9" id="KW-0378">Hydrolase</keyword>
<dbReference type="InterPro" id="IPR014016">
    <property type="entry name" value="UvrD-like_ATP-bd"/>
</dbReference>
<reference evidence="12 13" key="1">
    <citation type="submission" date="2017-11" db="EMBL/GenBank/DDBJ databases">
        <title>Evolution of Phototrophy in the Chloroflexi Phylum Driven by Horizontal Gene Transfer.</title>
        <authorList>
            <person name="Ward L.M."/>
            <person name="Hemp J."/>
            <person name="Shih P.M."/>
            <person name="Mcglynn S.E."/>
            <person name="Fischer W."/>
        </authorList>
    </citation>
    <scope>NUCLEOTIDE SEQUENCE [LARGE SCALE GENOMIC DNA]</scope>
    <source>
        <strain evidence="12">JP3_13</strain>
    </source>
</reference>
<evidence type="ECO:0000256" key="9">
    <source>
        <dbReference type="PROSITE-ProRule" id="PRU00560"/>
    </source>
</evidence>
<dbReference type="InterPro" id="IPR035093">
    <property type="entry name" value="RelE/ParE_toxin_dom_sf"/>
</dbReference>
<proteinExistence type="predicted"/>
<feature type="binding site" evidence="9">
    <location>
        <begin position="262"/>
        <end position="269"/>
    </location>
    <ligand>
        <name>ATP</name>
        <dbReference type="ChEBI" id="CHEBI:30616"/>
    </ligand>
</feature>
<dbReference type="CDD" id="cd18807">
    <property type="entry name" value="SF1_C_UvrD"/>
    <property type="match status" value="1"/>
</dbReference>
<dbReference type="PROSITE" id="PS51198">
    <property type="entry name" value="UVRD_HELICASE_ATP_BIND"/>
    <property type="match status" value="1"/>
</dbReference>
<accession>A0A2M8PDW6</accession>
<comment type="catalytic activity">
    <reaction evidence="6">
        <text>Couples ATP hydrolysis with the unwinding of duplex DNA by translocating in the 3'-5' direction.</text>
        <dbReference type="EC" id="5.6.2.4"/>
    </reaction>
</comment>
<dbReference type="Proteomes" id="UP000229681">
    <property type="component" value="Unassembled WGS sequence"/>
</dbReference>
<dbReference type="EMBL" id="PGTM01000117">
    <property type="protein sequence ID" value="PJF35728.1"/>
    <property type="molecule type" value="Genomic_DNA"/>
</dbReference>
<dbReference type="Gene3D" id="3.40.50.300">
    <property type="entry name" value="P-loop containing nucleotide triphosphate hydrolases"/>
    <property type="match status" value="2"/>
</dbReference>
<evidence type="ECO:0000256" key="4">
    <source>
        <dbReference type="ARBA" id="ARBA00022840"/>
    </source>
</evidence>
<evidence type="ECO:0000256" key="10">
    <source>
        <dbReference type="SAM" id="MobiDB-lite"/>
    </source>
</evidence>
<name>A0A2M8PDW6_9CHLR</name>
<dbReference type="SUPFAM" id="SSF143011">
    <property type="entry name" value="RelE-like"/>
    <property type="match status" value="1"/>
</dbReference>
<dbReference type="AlphaFoldDB" id="A0A2M8PDW6"/>
<feature type="region of interest" description="Disordered" evidence="10">
    <location>
        <begin position="122"/>
        <end position="153"/>
    </location>
</feature>
<keyword evidence="3 9" id="KW-0347">Helicase</keyword>
<evidence type="ECO:0000313" key="12">
    <source>
        <dbReference type="EMBL" id="PJF35728.1"/>
    </source>
</evidence>
<evidence type="ECO:0000256" key="3">
    <source>
        <dbReference type="ARBA" id="ARBA00022806"/>
    </source>
</evidence>
<evidence type="ECO:0000259" key="11">
    <source>
        <dbReference type="PROSITE" id="PS51198"/>
    </source>
</evidence>
<keyword evidence="5" id="KW-0413">Isomerase</keyword>
<evidence type="ECO:0000256" key="7">
    <source>
        <dbReference type="ARBA" id="ARBA00034808"/>
    </source>
</evidence>
<dbReference type="GO" id="GO:0043138">
    <property type="term" value="F:3'-5' DNA helicase activity"/>
    <property type="evidence" value="ECO:0007669"/>
    <property type="project" value="UniProtKB-EC"/>
</dbReference>
<keyword evidence="1 9" id="KW-0547">Nucleotide-binding</keyword>
<keyword evidence="4 9" id="KW-0067">ATP-binding</keyword>
<dbReference type="Gene3D" id="3.30.2310.20">
    <property type="entry name" value="RelE-like"/>
    <property type="match status" value="1"/>
</dbReference>
<evidence type="ECO:0000256" key="1">
    <source>
        <dbReference type="ARBA" id="ARBA00022741"/>
    </source>
</evidence>